<keyword evidence="3" id="KW-0520">NAD</keyword>
<evidence type="ECO:0000256" key="1">
    <source>
        <dbReference type="ARBA" id="ARBA00007358"/>
    </source>
</evidence>
<comment type="similarity">
    <text evidence="1">Belongs to the iron-containing alcohol dehydrogenase family.</text>
</comment>
<dbReference type="PANTHER" id="PTHR11496">
    <property type="entry name" value="ALCOHOL DEHYDROGENASE"/>
    <property type="match status" value="1"/>
</dbReference>
<dbReference type="InterPro" id="IPR056798">
    <property type="entry name" value="ADH_Fe_C"/>
</dbReference>
<comment type="caution">
    <text evidence="6">The sequence shown here is derived from an EMBL/GenBank/DDBJ whole genome shotgun (WGS) entry which is preliminary data.</text>
</comment>
<keyword evidence="7" id="KW-1185">Reference proteome</keyword>
<organism evidence="6 7">
    <name type="scientific">Paenibacillus foliorum</name>
    <dbReference type="NCBI Taxonomy" id="2654974"/>
    <lineage>
        <taxon>Bacteria</taxon>
        <taxon>Bacillati</taxon>
        <taxon>Bacillota</taxon>
        <taxon>Bacilli</taxon>
        <taxon>Bacillales</taxon>
        <taxon>Paenibacillaceae</taxon>
        <taxon>Paenibacillus</taxon>
    </lineage>
</organism>
<dbReference type="GO" id="GO:0004022">
    <property type="term" value="F:alcohol dehydrogenase (NAD+) activity"/>
    <property type="evidence" value="ECO:0007669"/>
    <property type="project" value="TreeGrafter"/>
</dbReference>
<evidence type="ECO:0000313" key="6">
    <source>
        <dbReference type="EMBL" id="NOU94131.1"/>
    </source>
</evidence>
<dbReference type="Pfam" id="PF25137">
    <property type="entry name" value="ADH_Fe_C"/>
    <property type="match status" value="1"/>
</dbReference>
<dbReference type="PROSITE" id="PS00913">
    <property type="entry name" value="ADH_IRON_1"/>
    <property type="match status" value="1"/>
</dbReference>
<dbReference type="PANTHER" id="PTHR11496:SF102">
    <property type="entry name" value="ALCOHOL DEHYDROGENASE 4"/>
    <property type="match status" value="1"/>
</dbReference>
<dbReference type="AlphaFoldDB" id="A0A972K002"/>
<dbReference type="CDD" id="cd08551">
    <property type="entry name" value="Fe-ADH"/>
    <property type="match status" value="1"/>
</dbReference>
<feature type="domain" description="Alcohol dehydrogenase iron-type/glycerol dehydrogenase GldA" evidence="4">
    <location>
        <begin position="7"/>
        <end position="176"/>
    </location>
</feature>
<dbReference type="InterPro" id="IPR039697">
    <property type="entry name" value="Alcohol_dehydrogenase_Fe"/>
</dbReference>
<dbReference type="FunFam" id="3.40.50.1970:FF:000003">
    <property type="entry name" value="Alcohol dehydrogenase, iron-containing"/>
    <property type="match status" value="1"/>
</dbReference>
<evidence type="ECO:0000256" key="2">
    <source>
        <dbReference type="ARBA" id="ARBA00023002"/>
    </source>
</evidence>
<gene>
    <name evidence="6" type="ORF">GC093_13030</name>
</gene>
<dbReference type="Proteomes" id="UP000641588">
    <property type="component" value="Unassembled WGS sequence"/>
</dbReference>
<evidence type="ECO:0000259" key="4">
    <source>
        <dbReference type="Pfam" id="PF00465"/>
    </source>
</evidence>
<proteinExistence type="inferred from homology"/>
<name>A0A972K002_9BACL</name>
<evidence type="ECO:0000256" key="3">
    <source>
        <dbReference type="ARBA" id="ARBA00023027"/>
    </source>
</evidence>
<keyword evidence="2" id="KW-0560">Oxidoreductase</keyword>
<accession>A0A972K002</accession>
<dbReference type="InterPro" id="IPR018211">
    <property type="entry name" value="ADH_Fe_CS"/>
</dbReference>
<feature type="domain" description="Fe-containing alcohol dehydrogenase-like C-terminal" evidence="5">
    <location>
        <begin position="187"/>
        <end position="383"/>
    </location>
</feature>
<reference evidence="6" key="1">
    <citation type="submission" date="2019-10" db="EMBL/GenBank/DDBJ databases">
        <title>Description of Paenibacillus glebae sp. nov.</title>
        <authorList>
            <person name="Carlier A."/>
            <person name="Qi S."/>
        </authorList>
    </citation>
    <scope>NUCLEOTIDE SEQUENCE</scope>
    <source>
        <strain evidence="6">LMG 31456</strain>
    </source>
</reference>
<dbReference type="Gene3D" id="1.20.1090.10">
    <property type="entry name" value="Dehydroquinate synthase-like - alpha domain"/>
    <property type="match status" value="1"/>
</dbReference>
<protein>
    <submittedName>
        <fullName evidence="6">Iron-containing alcohol dehydrogenase</fullName>
    </submittedName>
</protein>
<dbReference type="SUPFAM" id="SSF56796">
    <property type="entry name" value="Dehydroquinate synthase-like"/>
    <property type="match status" value="1"/>
</dbReference>
<dbReference type="InterPro" id="IPR001670">
    <property type="entry name" value="ADH_Fe/GldA"/>
</dbReference>
<evidence type="ECO:0000259" key="5">
    <source>
        <dbReference type="Pfam" id="PF25137"/>
    </source>
</evidence>
<sequence length="386" mass="41361">MRTFISPVKIITGVGSLSRLPDEIKAFNATRVMIFADPGVLKAGILDSLTRILNGINLDYTIYSEIQPEPPLPKGDQAVAALRDSQAELVIGIGGGSCLDITKAAAVLCKNDGTIADYLNLTGTKELTDKGIPKILIPTTSGTGAEVTDIAVFSLKATKDVLTHPYLLADTAIVDPELTYSLPPKITAATGIDALTHAVEAFISVNASPLTDLLSLEAIRKISSSVRTAVWHGANRAARSEMSYGSLLAGLSFYNAGVSGVHALAYPLGGHFKISHGESNAVLLPYVFDFIWPACLDKMQMIAEALGVPTVGLTKGKVALATVACFQEMVRDVGLSLSLQDYGIRREDIELLAKDAIKQTRLLDRSPMPYTLNDVTRIYMNAWEKN</sequence>
<dbReference type="GO" id="GO:0046872">
    <property type="term" value="F:metal ion binding"/>
    <property type="evidence" value="ECO:0007669"/>
    <property type="project" value="InterPro"/>
</dbReference>
<evidence type="ECO:0000313" key="7">
    <source>
        <dbReference type="Proteomes" id="UP000641588"/>
    </source>
</evidence>
<dbReference type="FunFam" id="1.20.1090.10:FF:000001">
    <property type="entry name" value="Aldehyde-alcohol dehydrogenase"/>
    <property type="match status" value="1"/>
</dbReference>
<dbReference type="Pfam" id="PF00465">
    <property type="entry name" value="Fe-ADH"/>
    <property type="match status" value="1"/>
</dbReference>
<dbReference type="EMBL" id="WHOD01000054">
    <property type="protein sequence ID" value="NOU94131.1"/>
    <property type="molecule type" value="Genomic_DNA"/>
</dbReference>
<dbReference type="Gene3D" id="3.40.50.1970">
    <property type="match status" value="1"/>
</dbReference>